<name>A0A174GRH4_9CLOT</name>
<sequence>MTNEALTILLQCGLFFIAFLELIIGLIDKFTKK</sequence>
<keyword evidence="1" id="KW-0812">Transmembrane</keyword>
<keyword evidence="1" id="KW-0472">Membrane</keyword>
<evidence type="ECO:0000313" key="3">
    <source>
        <dbReference type="Proteomes" id="UP000095594"/>
    </source>
</evidence>
<organism evidence="2 3">
    <name type="scientific">Clostridium disporicum</name>
    <dbReference type="NCBI Taxonomy" id="84024"/>
    <lineage>
        <taxon>Bacteria</taxon>
        <taxon>Bacillati</taxon>
        <taxon>Bacillota</taxon>
        <taxon>Clostridia</taxon>
        <taxon>Eubacteriales</taxon>
        <taxon>Clostridiaceae</taxon>
        <taxon>Clostridium</taxon>
    </lineage>
</organism>
<keyword evidence="1" id="KW-1133">Transmembrane helix</keyword>
<dbReference type="Proteomes" id="UP000095594">
    <property type="component" value="Unassembled WGS sequence"/>
</dbReference>
<proteinExistence type="predicted"/>
<protein>
    <recommendedName>
        <fullName evidence="4">Holin-like toxin</fullName>
    </recommendedName>
</protein>
<feature type="transmembrane region" description="Helical" evidence="1">
    <location>
        <begin position="6"/>
        <end position="27"/>
    </location>
</feature>
<dbReference type="Pfam" id="PF16935">
    <property type="entry name" value="Hol_Tox"/>
    <property type="match status" value="1"/>
</dbReference>
<dbReference type="RefSeq" id="WP_231074160.1">
    <property type="nucleotide sequence ID" value="NZ_CABIXQ010000012.1"/>
</dbReference>
<dbReference type="InterPro" id="IPR031616">
    <property type="entry name" value="BsrE-like"/>
</dbReference>
<accession>A0A174GRH4</accession>
<evidence type="ECO:0008006" key="4">
    <source>
        <dbReference type="Google" id="ProtNLM"/>
    </source>
</evidence>
<reference evidence="2 3" key="1">
    <citation type="submission" date="2015-09" db="EMBL/GenBank/DDBJ databases">
        <authorList>
            <consortium name="Pathogen Informatics"/>
        </authorList>
    </citation>
    <scope>NUCLEOTIDE SEQUENCE [LARGE SCALE GENOMIC DNA]</scope>
    <source>
        <strain evidence="2 3">2789STDY5834856</strain>
    </source>
</reference>
<dbReference type="EMBL" id="CYZX01000012">
    <property type="protein sequence ID" value="CUO63877.1"/>
    <property type="molecule type" value="Genomic_DNA"/>
</dbReference>
<gene>
    <name evidence="2" type="ORF">ERS852471_01939</name>
</gene>
<dbReference type="AlphaFoldDB" id="A0A174GRH4"/>
<evidence type="ECO:0000313" key="2">
    <source>
        <dbReference type="EMBL" id="CUO63877.1"/>
    </source>
</evidence>
<evidence type="ECO:0000256" key="1">
    <source>
        <dbReference type="SAM" id="Phobius"/>
    </source>
</evidence>